<feature type="domain" description="SLH" evidence="2">
    <location>
        <begin position="1126"/>
        <end position="1189"/>
    </location>
</feature>
<accession>A0A7W5CCP7</accession>
<dbReference type="RefSeq" id="WP_183569782.1">
    <property type="nucleotide sequence ID" value="NZ_CBCSLB010000021.1"/>
</dbReference>
<evidence type="ECO:0000313" key="3">
    <source>
        <dbReference type="EMBL" id="MBB3155255.1"/>
    </source>
</evidence>
<feature type="signal peptide" evidence="1">
    <location>
        <begin position="1"/>
        <end position="31"/>
    </location>
</feature>
<organism evidence="3 4">
    <name type="scientific">Paenibacillus endophyticus</name>
    <dbReference type="NCBI Taxonomy" id="1294268"/>
    <lineage>
        <taxon>Bacteria</taxon>
        <taxon>Bacillati</taxon>
        <taxon>Bacillota</taxon>
        <taxon>Bacilli</taxon>
        <taxon>Bacillales</taxon>
        <taxon>Paenibacillaceae</taxon>
        <taxon>Paenibacillus</taxon>
    </lineage>
</organism>
<gene>
    <name evidence="3" type="ORF">FHS16_005363</name>
</gene>
<keyword evidence="4" id="KW-1185">Reference proteome</keyword>
<keyword evidence="1" id="KW-0732">Signal</keyword>
<evidence type="ECO:0000313" key="4">
    <source>
        <dbReference type="Proteomes" id="UP000518605"/>
    </source>
</evidence>
<feature type="domain" description="SLH" evidence="2">
    <location>
        <begin position="1190"/>
        <end position="1249"/>
    </location>
</feature>
<dbReference type="InterPro" id="IPR001119">
    <property type="entry name" value="SLH_dom"/>
</dbReference>
<sequence length="1309" mass="138945">MKKAIKSQRWIALLLAAVLALPVFGAGSAVAAPESAGSSAKLDYFGSRYEALAGKDHVFETLTYYELDYLLRNATDGTTPAPDDNYILLFGGSWQPETQAAIGYINDVAKEYGVTSIKNFDTKLDGPEGWLDITKTNPELTYEVSAGGSLAEPTKAASATQLNKDFTRRYVDLGALYLTNLNDVTAGNSGKVAFNYTEAGSPGTVEVNVVDSPFLFIYNKNNKDAEGKPTPIIASLEGISSAGSLTALQNGSGADSYKTALRGVFDKISPAGTKNAKYKVLTNQGYISGSYNEFRSAASGGQETPVIFTNEDPKIVLDSVTLDELKYTLSSEGTYVLLVGCAWCGDTQGIVKYVNQVANEYGVEKVYNFDAKLDGGVGGVLSYATNPRPTWDLGGGNFLHTRDNSQFITPIYTNLVNEYLPNISSEDTKKTPINNIFYFKNDEAKANNTPTIAKRVQAPYVLVYNKDNKDANGNPAPILGHVELMGYWRATHSNAAAKSLKVNSLRTLFSRTELKPSGLTAVPPTTAGGKDAKVEGIAKITMVGGNQVVATKSLEYRLKAVNEAEAYEYTPVPYKATDALLGTSINVEKPGVYEFRYAAKPGFDSENNTYTSAVATLYAPGPVVEIVVPDFQAPPTGLANLAPETASSQGKIVRIVDGEVVALPTGLEYKLKGDPDSLYEPVTGDAINVEPGHEYVVRLAAKTENGNAVAPSAFVTVYARGYKELGPPSALNAVHPSTLANDDGQIDGLTAGVEYKSEYTLEYKKGNGTDEVYVTVPETAISAGKLTGLTPDLYTVRYATYEDYSASPAVELRIKANVAAPQGLAGVAPTSTLQNNGKITGANADLEYRSSNQSSYLPVTGAEITGLLTGSYEVRYKETASTLPSATATVVVPVYVAPPTGGSGTGGGGATTPSNITQSGNTVVATIASKVDEASGTAVAVVPAATVTGLLDKAKQAEGEGKKAVLEIKVEDSQQQNDIQVTIPRSAFNGLVSGANPELKVTVGIGSISFDASTLKLISANSDSGDISFIISKSELAEENKEVLGDRPVYDLNVFAGQTIVTAFGGSKVFVSLPYTLKAGEDPNAVIVYYVTDEGELQVIRGQYNKTNAAVEYATEHFSQYIIGYYKIDFSDVSASAWFAPAINFLAARDITSGTDDTHFSPKATVTRGQFIVLLLKAYGIEPEVEGASNFTDAGNTYYTGYLAAAKRLSIANGFEGNRFAPDQTISRQELFTLLYRALSELGELPAAQAGSTPVSSFTDAEKVPSYADEAFKALVEAGIISGTNGKLLPGNASSRAEVAQVLYNLLSR</sequence>
<evidence type="ECO:0000256" key="1">
    <source>
        <dbReference type="SAM" id="SignalP"/>
    </source>
</evidence>
<dbReference type="Pfam" id="PF00395">
    <property type="entry name" value="SLH"/>
    <property type="match status" value="3"/>
</dbReference>
<dbReference type="EMBL" id="JACHXW010000023">
    <property type="protein sequence ID" value="MBB3155255.1"/>
    <property type="molecule type" value="Genomic_DNA"/>
</dbReference>
<feature type="domain" description="SLH" evidence="2">
    <location>
        <begin position="1255"/>
        <end position="1309"/>
    </location>
</feature>
<evidence type="ECO:0000259" key="2">
    <source>
        <dbReference type="PROSITE" id="PS51272"/>
    </source>
</evidence>
<feature type="chain" id="PRO_5031455846" description="SLH domain-containing protein" evidence="1">
    <location>
        <begin position="32"/>
        <end position="1309"/>
    </location>
</feature>
<name>A0A7W5CCP7_9BACL</name>
<comment type="caution">
    <text evidence="3">The sequence shown here is derived from an EMBL/GenBank/DDBJ whole genome shotgun (WGS) entry which is preliminary data.</text>
</comment>
<dbReference type="Proteomes" id="UP000518605">
    <property type="component" value="Unassembled WGS sequence"/>
</dbReference>
<protein>
    <recommendedName>
        <fullName evidence="2">SLH domain-containing protein</fullName>
    </recommendedName>
</protein>
<dbReference type="PROSITE" id="PS51272">
    <property type="entry name" value="SLH"/>
    <property type="match status" value="3"/>
</dbReference>
<proteinExistence type="predicted"/>
<reference evidence="3 4" key="1">
    <citation type="submission" date="2020-08" db="EMBL/GenBank/DDBJ databases">
        <title>Genomic Encyclopedia of Type Strains, Phase III (KMG-III): the genomes of soil and plant-associated and newly described type strains.</title>
        <authorList>
            <person name="Whitman W."/>
        </authorList>
    </citation>
    <scope>NUCLEOTIDE SEQUENCE [LARGE SCALE GENOMIC DNA]</scope>
    <source>
        <strain evidence="3 4">CECT 8234</strain>
    </source>
</reference>